<dbReference type="InterPro" id="IPR003126">
    <property type="entry name" value="Znf_UBR"/>
</dbReference>
<dbReference type="Gene3D" id="2.10.110.30">
    <property type="match status" value="1"/>
</dbReference>
<feature type="compositionally biased region" description="Acidic residues" evidence="11">
    <location>
        <begin position="1915"/>
        <end position="1939"/>
    </location>
</feature>
<evidence type="ECO:0000256" key="2">
    <source>
        <dbReference type="ARBA" id="ARBA00004906"/>
    </source>
</evidence>
<name>A0A4C2EE70_9SACH</name>
<dbReference type="CDD" id="cd19672">
    <property type="entry name" value="UBR-box_UBR1_like"/>
    <property type="match status" value="1"/>
</dbReference>
<dbReference type="PANTHER" id="PTHR21497:SF26">
    <property type="entry name" value="E3 UBIQUITIN-PROTEIN LIGASE UBR1"/>
    <property type="match status" value="1"/>
</dbReference>
<accession>A0A4C2EE70</accession>
<evidence type="ECO:0000256" key="7">
    <source>
        <dbReference type="ARBA" id="ARBA00022833"/>
    </source>
</evidence>
<gene>
    <name evidence="13" type="primary">UBR1</name>
    <name evidence="13" type="ORF">ZYGM_000506</name>
</gene>
<dbReference type="GO" id="GO:0000151">
    <property type="term" value="C:ubiquitin ligase complex"/>
    <property type="evidence" value="ECO:0007669"/>
    <property type="project" value="TreeGrafter"/>
</dbReference>
<feature type="region of interest" description="Disordered" evidence="11">
    <location>
        <begin position="1812"/>
        <end position="1859"/>
    </location>
</feature>
<dbReference type="InterPro" id="IPR055194">
    <property type="entry name" value="UBR1-like_WH"/>
</dbReference>
<dbReference type="FunFam" id="2.10.110.30:FF:000002">
    <property type="entry name" value="Putative e3 ubiquitin-protein ligase ubr3"/>
    <property type="match status" value="1"/>
</dbReference>
<feature type="zinc finger region" description="UBR-type" evidence="9">
    <location>
        <begin position="112"/>
        <end position="185"/>
    </location>
</feature>
<evidence type="ECO:0000256" key="4">
    <source>
        <dbReference type="ARBA" id="ARBA00022723"/>
    </source>
</evidence>
<dbReference type="EC" id="2.3.2.27" evidence="10"/>
<keyword evidence="14" id="KW-1185">Reference proteome</keyword>
<dbReference type="GO" id="GO:0008270">
    <property type="term" value="F:zinc ion binding"/>
    <property type="evidence" value="ECO:0007669"/>
    <property type="project" value="UniProtKB-UniRule"/>
</dbReference>
<dbReference type="UniPathway" id="UPA00143"/>
<keyword evidence="3 10" id="KW-0808">Transferase</keyword>
<comment type="caution">
    <text evidence="13">The sequence shown here is derived from an EMBL/GenBank/DDBJ whole genome shotgun (WGS) entry which is preliminary data.</text>
</comment>
<keyword evidence="6 10" id="KW-0833">Ubl conjugation pathway</keyword>
<dbReference type="Gene3D" id="3.30.40.10">
    <property type="entry name" value="Zinc/RING finger domain, C3HC4 (zinc finger)"/>
    <property type="match status" value="1"/>
</dbReference>
<evidence type="ECO:0000259" key="12">
    <source>
        <dbReference type="PROSITE" id="PS51157"/>
    </source>
</evidence>
<evidence type="ECO:0000313" key="13">
    <source>
        <dbReference type="EMBL" id="GCF01637.1"/>
    </source>
</evidence>
<dbReference type="PROSITE" id="PS51157">
    <property type="entry name" value="ZF_UBR"/>
    <property type="match status" value="1"/>
</dbReference>
<evidence type="ECO:0000256" key="11">
    <source>
        <dbReference type="SAM" id="MobiDB-lite"/>
    </source>
</evidence>
<feature type="compositionally biased region" description="Acidic residues" evidence="11">
    <location>
        <begin position="1821"/>
        <end position="1834"/>
    </location>
</feature>
<organism evidence="13 14">
    <name type="scientific">Zygosaccharomyces mellis</name>
    <dbReference type="NCBI Taxonomy" id="42258"/>
    <lineage>
        <taxon>Eukaryota</taxon>
        <taxon>Fungi</taxon>
        <taxon>Dikarya</taxon>
        <taxon>Ascomycota</taxon>
        <taxon>Saccharomycotina</taxon>
        <taxon>Saccharomycetes</taxon>
        <taxon>Saccharomycetales</taxon>
        <taxon>Saccharomycetaceae</taxon>
        <taxon>Zygosaccharomyces</taxon>
    </lineage>
</organism>
<dbReference type="InterPro" id="IPR044046">
    <property type="entry name" value="E3_ligase_UBR-like_C"/>
</dbReference>
<evidence type="ECO:0000256" key="10">
    <source>
        <dbReference type="RuleBase" id="RU366018"/>
    </source>
</evidence>
<evidence type="ECO:0000256" key="6">
    <source>
        <dbReference type="ARBA" id="ARBA00022786"/>
    </source>
</evidence>
<comment type="catalytic activity">
    <reaction evidence="1 10">
        <text>S-ubiquitinyl-[E2 ubiquitin-conjugating enzyme]-L-cysteine + [acceptor protein]-L-lysine = [E2 ubiquitin-conjugating enzyme]-L-cysteine + N(6)-ubiquitinyl-[acceptor protein]-L-lysine.</text>
        <dbReference type="EC" id="2.3.2.27"/>
    </reaction>
</comment>
<sequence>MDMSAISEIQSHLQRTLSSIHDIPHFKDVRGPTDRADMDRVLRELVFRYLYFVITKKGEYLEVLFPDNGKGDESDKFPGSFEDALNEMDASVFRDDSFYKISEPKYHQHSGRYCGRKFKVGEPIYRCHECGFDETCVICIHCFNAKDHETHHVSVSICSEYSTGICDCGDTEAFVNPLHCRAEEVDSESHEEDSPESNVFLSEEMGKLFEAVLVEVFDHFIDVFNQNIEPLPTLQKDITLKLREMIQQGRLTERAQFLNELAYSNELLKPVMPNRDESHGLVEDLKNYTVIIYNDEYHNYSQATTALRQGVPDNKHTDLLTSRIDSEGRAMLKCSTDLSAVIGGFFAVQTNGLSATLTSWPEYIHQETCKYLILWLNHCLSIPNSKFQNGFRRAMGEVLCSPYDRAPQAVDKTPVVRKYFENKFNEADPYKYADLSILAEGNQIPLGHHKELPDSSTDSISPILNEVVSPTSRRYQNSRLQHILYFDNRYWKRLRKDVQNAIIPTLAFNIHYKQIFCHQMVEIFNHINRSVAFMDREPQLTSIRESIVQLFTSPSNAMMVFENGTFDDIMWSVIDIFAEFSKLEGGSLIWQRVQKSNPTKSYGVVFRQGLYAVETLLSKVTDCNIILRPKEFISAVTLFKLFNGAWKIKRKEGEHVLHEDQHFIPYLEYTTSIYSIIQTMEKVLEHYRDAIDESLLLNAIRLLTTFLGHKTLTYKLVFDSHEIIKFEVSKQRVAFMNPVHTLYSFLIEKIGLDKALSATEDCNDFLKISDFSLRSVVLCSQIDVGFWVRNGMSVLHQSSYYKNNAELSSYSRDIHLNQLAFLREDDDLPRVIYNMLDRWELLDWFSGEVDFDHTVYEDKIAAITQQFVAFVYQVLTERQFFKKSSSAKEKRMYHIKNALIYNLCIKPLSYSKLLRSVPDYLTEDSSELEAALEEVSDFLEPKGLADSGVLKLKEHLYANVDPLKLLNMENEFETTAKIIKTHLARDKTSATKVVLQPQILPPSQLDERAAELGKFTRCDVFAKLIYKLLQVCIDKQEGTFLYELLHLIHGIFRDDELCNGLDSLPQAYLSKPICNLLLSIANSKSDVFSEYVMRKADFLLEHMILKKPAEVFDSLITSFGRQYVDYYKTRKMNQGIDLEEDEKARKKRLIKKRQEKLMAKFNTQQSKFMKENEYQFSGQAGNGLDEETDDKKVLEGEEFTCSLCQDNTSPDLFVIPAYHDHTPIFRKGSILNVKEFAVPWRGFYNDDQKLAYDDDTALESLGVNGSLGSRKVVVSCNHSIHHGCFKRYVQKKRFSTNSFICPLCQTFSNCVLPIRHVSKVNTGLSTEGLLNDEVSVDVLARLLETFSAADFKNVYSTFNLVALHSHSYDKNARSTPGFQNSDTAYILSVHWANTISMLEVAARLDEPSRGNLLKNREQKYKTLKNVLICIVLMCYSLGKPNPEFRPYENKDGVVWNQNQLFQYIVNKCLFSVEPLRETVTHALVNFSKQLITDFIKGINLSDVVPMHKRAAELGGLYEIDNDHFLDTLKGVCALGVSDAGLSKKAYELAYTSLLKNLSPTLRRCLVMLKCFHELLRTSYDEPLSVNGTNFEDDEISQSLPYFVNEATCALTEFDSLEQLLAQGIPNMKPVEDSYLVDIPYEYCGIVKLIDLARYLNTYVTNSKEIKLREEHSLRMKNVKNRLDYKICLTCGVKVHLRPDRHEMSKHLLKYCFKPFGAFLVPNTSEVCLFLSQPTSTVFISAPYLNSHGEAGKNAMRRGDLTILNLKRYEYLNLLWVNNEIPGYISRVMGDEFRVNILSNGFFLAFNRDPRPRRAPTAGNGSDDEEDEDEPDEAEFYSGHSSEEEDRDIEMGDDRIGGLFGGPEGGNVRGFLQVFENLQNVVGNGINGDDTQFAAPILQFFPPQFGALNTQRNLGDDADEDDEVLDDVADEEGDEPGPSE</sequence>
<dbReference type="EMBL" id="BIMX01000040">
    <property type="protein sequence ID" value="GCF01637.1"/>
    <property type="molecule type" value="Genomic_DNA"/>
</dbReference>
<dbReference type="GO" id="GO:0071596">
    <property type="term" value="P:ubiquitin-dependent protein catabolic process via the N-end rule pathway"/>
    <property type="evidence" value="ECO:0007669"/>
    <property type="project" value="UniProtKB-UniRule"/>
</dbReference>
<evidence type="ECO:0000256" key="3">
    <source>
        <dbReference type="ARBA" id="ARBA00022679"/>
    </source>
</evidence>
<feature type="domain" description="UBR-type" evidence="12">
    <location>
        <begin position="112"/>
        <end position="185"/>
    </location>
</feature>
<dbReference type="PANTHER" id="PTHR21497">
    <property type="entry name" value="UBIQUITIN LIGASE E3 ALPHA-RELATED"/>
    <property type="match status" value="1"/>
</dbReference>
<evidence type="ECO:0000313" key="14">
    <source>
        <dbReference type="Proteomes" id="UP000301737"/>
    </source>
</evidence>
<dbReference type="GO" id="GO:0005737">
    <property type="term" value="C:cytoplasm"/>
    <property type="evidence" value="ECO:0007669"/>
    <property type="project" value="TreeGrafter"/>
</dbReference>
<evidence type="ECO:0000256" key="1">
    <source>
        <dbReference type="ARBA" id="ARBA00000900"/>
    </source>
</evidence>
<keyword evidence="5 10" id="KW-0863">Zinc-finger</keyword>
<dbReference type="InterPro" id="IPR013083">
    <property type="entry name" value="Znf_RING/FYVE/PHD"/>
</dbReference>
<reference evidence="13 14" key="1">
    <citation type="submission" date="2019-01" db="EMBL/GenBank/DDBJ databases">
        <title>Draft Genome Sequencing of Zygosaccharomyces mellis Ca-7.</title>
        <authorList>
            <person name="Shiwa Y."/>
            <person name="Kanesaki Y."/>
            <person name="Ishige T."/>
            <person name="Mura K."/>
            <person name="Hori T."/>
            <person name="Tamura T."/>
        </authorList>
    </citation>
    <scope>NUCLEOTIDE SEQUENCE [LARGE SCALE GENOMIC DNA]</scope>
    <source>
        <strain evidence="13 14">Ca-7</strain>
    </source>
</reference>
<dbReference type="Pfam" id="PF18995">
    <property type="entry name" value="PRT6_C"/>
    <property type="match status" value="1"/>
</dbReference>
<dbReference type="GO" id="GO:0016567">
    <property type="term" value="P:protein ubiquitination"/>
    <property type="evidence" value="ECO:0007669"/>
    <property type="project" value="UniProtKB-UniRule"/>
</dbReference>
<keyword evidence="4 10" id="KW-0479">Metal-binding</keyword>
<dbReference type="SMART" id="SM00396">
    <property type="entry name" value="ZnF_UBR1"/>
    <property type="match status" value="1"/>
</dbReference>
<dbReference type="OrthoDB" id="26387at2759"/>
<comment type="function">
    <text evidence="10">Ubiquitin ligase protein which is a component of the N-end rule pathway. Recognizes and binds to proteins bearing specific N-terminal residues that are destabilizing according to the N-end rule, leading to their ubiquitination and subsequent degradation.</text>
</comment>
<evidence type="ECO:0000256" key="8">
    <source>
        <dbReference type="ARBA" id="ARBA00046341"/>
    </source>
</evidence>
<comment type="similarity">
    <text evidence="8 10">Belongs to the E3 ubiquitin-protein ligase UBR1-like family.</text>
</comment>
<dbReference type="Pfam" id="PF02207">
    <property type="entry name" value="zf-UBR"/>
    <property type="match status" value="1"/>
</dbReference>
<dbReference type="Pfam" id="PF22960">
    <property type="entry name" value="WHD_UBR1"/>
    <property type="match status" value="1"/>
</dbReference>
<evidence type="ECO:0000256" key="9">
    <source>
        <dbReference type="PROSITE-ProRule" id="PRU00508"/>
    </source>
</evidence>
<dbReference type="Proteomes" id="UP000301737">
    <property type="component" value="Unassembled WGS sequence"/>
</dbReference>
<evidence type="ECO:0000256" key="5">
    <source>
        <dbReference type="ARBA" id="ARBA00022771"/>
    </source>
</evidence>
<proteinExistence type="inferred from homology"/>
<keyword evidence="7 10" id="KW-0862">Zinc</keyword>
<dbReference type="GO" id="GO:0061630">
    <property type="term" value="F:ubiquitin protein ligase activity"/>
    <property type="evidence" value="ECO:0007669"/>
    <property type="project" value="UniProtKB-UniRule"/>
</dbReference>
<dbReference type="InterPro" id="IPR039164">
    <property type="entry name" value="UBR1-like"/>
</dbReference>
<comment type="pathway">
    <text evidence="2 10">Protein modification; protein ubiquitination.</text>
</comment>
<dbReference type="SUPFAM" id="SSF57850">
    <property type="entry name" value="RING/U-box"/>
    <property type="match status" value="1"/>
</dbReference>
<feature type="region of interest" description="Disordered" evidence="11">
    <location>
        <begin position="1908"/>
        <end position="1939"/>
    </location>
</feature>
<protein>
    <recommendedName>
        <fullName evidence="10">E3 ubiquitin-protein ligase</fullName>
        <ecNumber evidence="10">2.3.2.27</ecNumber>
    </recommendedName>
</protein>